<accession>A0A2H3DWX7</accession>
<dbReference type="AlphaFoldDB" id="A0A2H3DWX7"/>
<feature type="transmembrane region" description="Helical" evidence="1">
    <location>
        <begin position="141"/>
        <end position="162"/>
    </location>
</feature>
<proteinExistence type="predicted"/>
<evidence type="ECO:0000313" key="3">
    <source>
        <dbReference type="Proteomes" id="UP000217790"/>
    </source>
</evidence>
<dbReference type="InParanoid" id="A0A2H3DWX7"/>
<organism evidence="2 3">
    <name type="scientific">Armillaria gallica</name>
    <name type="common">Bulbous honey fungus</name>
    <name type="synonym">Armillaria bulbosa</name>
    <dbReference type="NCBI Taxonomy" id="47427"/>
    <lineage>
        <taxon>Eukaryota</taxon>
        <taxon>Fungi</taxon>
        <taxon>Dikarya</taxon>
        <taxon>Basidiomycota</taxon>
        <taxon>Agaricomycotina</taxon>
        <taxon>Agaricomycetes</taxon>
        <taxon>Agaricomycetidae</taxon>
        <taxon>Agaricales</taxon>
        <taxon>Marasmiineae</taxon>
        <taxon>Physalacriaceae</taxon>
        <taxon>Armillaria</taxon>
    </lineage>
</organism>
<feature type="transmembrane region" description="Helical" evidence="1">
    <location>
        <begin position="187"/>
        <end position="211"/>
    </location>
</feature>
<dbReference type="EMBL" id="KZ293648">
    <property type="protein sequence ID" value="PBK98560.1"/>
    <property type="molecule type" value="Genomic_DNA"/>
</dbReference>
<gene>
    <name evidence="2" type="ORF">ARMGADRAFT_1026535</name>
</gene>
<protein>
    <submittedName>
        <fullName evidence="2">Uncharacterized protein</fullName>
    </submittedName>
</protein>
<feature type="transmembrane region" description="Helical" evidence="1">
    <location>
        <begin position="31"/>
        <end position="53"/>
    </location>
</feature>
<dbReference type="OMA" id="QWLIVII"/>
<feature type="transmembrane region" description="Helical" evidence="1">
    <location>
        <begin position="91"/>
        <end position="110"/>
    </location>
</feature>
<evidence type="ECO:0000256" key="1">
    <source>
        <dbReference type="SAM" id="Phobius"/>
    </source>
</evidence>
<dbReference type="OrthoDB" id="2873242at2759"/>
<name>A0A2H3DWX7_ARMGA</name>
<dbReference type="Proteomes" id="UP000217790">
    <property type="component" value="Unassembled WGS sequence"/>
</dbReference>
<keyword evidence="1" id="KW-0812">Transmembrane</keyword>
<sequence length="301" mass="33135">MAAQAAFPPGLTSDDIHYILELLDVELNSKILQALTTGFYTGVLGVTFWSISFIGSDPIVNQTRLVDGITSCIGTFIADTLLIWWCWIVWGHQWLIVIIPVLCTILYAVFKGITIYHDCFDIINDIKYPTYSGTIAKWQMLYLALTLTTTLWCTIFILYRILHVAWSGHEAGIRSYYGIIEALVESAALYSAILIIDIAFLACNILSGGYIDTLGIAIRGIAPTLLVGRVAAGHARPDDSWQESASIVSSLNFGTSTVSTQDGDVSQSDGLVEMDNLDPGQERSFGHIEEEARETRSLDIV</sequence>
<keyword evidence="1" id="KW-0472">Membrane</keyword>
<feature type="transmembrane region" description="Helical" evidence="1">
    <location>
        <begin position="65"/>
        <end position="85"/>
    </location>
</feature>
<reference evidence="3" key="1">
    <citation type="journal article" date="2017" name="Nat. Ecol. Evol.">
        <title>Genome expansion and lineage-specific genetic innovations in the forest pathogenic fungi Armillaria.</title>
        <authorList>
            <person name="Sipos G."/>
            <person name="Prasanna A.N."/>
            <person name="Walter M.C."/>
            <person name="O'Connor E."/>
            <person name="Balint B."/>
            <person name="Krizsan K."/>
            <person name="Kiss B."/>
            <person name="Hess J."/>
            <person name="Varga T."/>
            <person name="Slot J."/>
            <person name="Riley R."/>
            <person name="Boka B."/>
            <person name="Rigling D."/>
            <person name="Barry K."/>
            <person name="Lee J."/>
            <person name="Mihaltcheva S."/>
            <person name="LaButti K."/>
            <person name="Lipzen A."/>
            <person name="Waldron R."/>
            <person name="Moloney N.M."/>
            <person name="Sperisen C."/>
            <person name="Kredics L."/>
            <person name="Vagvoelgyi C."/>
            <person name="Patrignani A."/>
            <person name="Fitzpatrick D."/>
            <person name="Nagy I."/>
            <person name="Doyle S."/>
            <person name="Anderson J.B."/>
            <person name="Grigoriev I.V."/>
            <person name="Gueldener U."/>
            <person name="Muensterkoetter M."/>
            <person name="Nagy L.G."/>
        </authorList>
    </citation>
    <scope>NUCLEOTIDE SEQUENCE [LARGE SCALE GENOMIC DNA]</scope>
    <source>
        <strain evidence="3">Ar21-2</strain>
    </source>
</reference>
<keyword evidence="1" id="KW-1133">Transmembrane helix</keyword>
<evidence type="ECO:0000313" key="2">
    <source>
        <dbReference type="EMBL" id="PBK98560.1"/>
    </source>
</evidence>
<keyword evidence="3" id="KW-1185">Reference proteome</keyword>